<organism evidence="8 9">
    <name type="scientific">Geodia barretti</name>
    <name type="common">Barrett's horny sponge</name>
    <dbReference type="NCBI Taxonomy" id="519541"/>
    <lineage>
        <taxon>Eukaryota</taxon>
        <taxon>Metazoa</taxon>
        <taxon>Porifera</taxon>
        <taxon>Demospongiae</taxon>
        <taxon>Heteroscleromorpha</taxon>
        <taxon>Tetractinellida</taxon>
        <taxon>Astrophorina</taxon>
        <taxon>Geodiidae</taxon>
        <taxon>Geodia</taxon>
    </lineage>
</organism>
<evidence type="ECO:0000313" key="8">
    <source>
        <dbReference type="EMBL" id="CAI8028489.1"/>
    </source>
</evidence>
<evidence type="ECO:0000256" key="6">
    <source>
        <dbReference type="ARBA" id="ARBA00023180"/>
    </source>
</evidence>
<evidence type="ECO:0000256" key="2">
    <source>
        <dbReference type="ARBA" id="ARBA00022645"/>
    </source>
</evidence>
<dbReference type="Pfam" id="PF00450">
    <property type="entry name" value="Peptidase_S10"/>
    <property type="match status" value="1"/>
</dbReference>
<accession>A0AA35SFI0</accession>
<dbReference type="InterPro" id="IPR029058">
    <property type="entry name" value="AB_hydrolase_fold"/>
</dbReference>
<gene>
    <name evidence="8" type="ORF">GBAR_LOCUS16245</name>
</gene>
<evidence type="ECO:0000256" key="3">
    <source>
        <dbReference type="ARBA" id="ARBA00022670"/>
    </source>
</evidence>
<reference evidence="8" key="1">
    <citation type="submission" date="2023-03" db="EMBL/GenBank/DDBJ databases">
        <authorList>
            <person name="Steffen K."/>
            <person name="Cardenas P."/>
        </authorList>
    </citation>
    <scope>NUCLEOTIDE SEQUENCE</scope>
</reference>
<evidence type="ECO:0000256" key="7">
    <source>
        <dbReference type="RuleBase" id="RU361156"/>
    </source>
</evidence>
<dbReference type="InterPro" id="IPR018202">
    <property type="entry name" value="Ser_caboxypep_ser_AS"/>
</dbReference>
<keyword evidence="9" id="KW-1185">Reference proteome</keyword>
<dbReference type="PANTHER" id="PTHR11802:SF472">
    <property type="entry name" value="SERINE CARBOXYPEPTIDASE CPVL-RELATED"/>
    <property type="match status" value="1"/>
</dbReference>
<dbReference type="Proteomes" id="UP001174909">
    <property type="component" value="Unassembled WGS sequence"/>
</dbReference>
<protein>
    <recommendedName>
        <fullName evidence="7">Carboxypeptidase</fullName>
        <ecNumber evidence="7">3.4.16.-</ecNumber>
    </recommendedName>
</protein>
<dbReference type="InterPro" id="IPR001563">
    <property type="entry name" value="Peptidase_S10"/>
</dbReference>
<evidence type="ECO:0000313" key="9">
    <source>
        <dbReference type="Proteomes" id="UP001174909"/>
    </source>
</evidence>
<feature type="chain" id="PRO_5041481657" description="Carboxypeptidase" evidence="7">
    <location>
        <begin position="22"/>
        <end position="285"/>
    </location>
</feature>
<dbReference type="Gene3D" id="3.40.50.1820">
    <property type="entry name" value="alpha/beta hydrolase"/>
    <property type="match status" value="1"/>
</dbReference>
<keyword evidence="2 7" id="KW-0121">Carboxypeptidase</keyword>
<comment type="similarity">
    <text evidence="1 7">Belongs to the peptidase S10 family.</text>
</comment>
<name>A0AA35SFI0_GEOBA</name>
<evidence type="ECO:0000256" key="5">
    <source>
        <dbReference type="ARBA" id="ARBA00022801"/>
    </source>
</evidence>
<dbReference type="AlphaFoldDB" id="A0AA35SFI0"/>
<dbReference type="EMBL" id="CASHTH010002339">
    <property type="protein sequence ID" value="CAI8028489.1"/>
    <property type="molecule type" value="Genomic_DNA"/>
</dbReference>
<keyword evidence="5 7" id="KW-0378">Hydrolase</keyword>
<dbReference type="SUPFAM" id="SSF53474">
    <property type="entry name" value="alpha/beta-Hydrolases"/>
    <property type="match status" value="1"/>
</dbReference>
<dbReference type="GO" id="GO:0004185">
    <property type="term" value="F:serine-type carboxypeptidase activity"/>
    <property type="evidence" value="ECO:0007669"/>
    <property type="project" value="UniProtKB-UniRule"/>
</dbReference>
<feature type="signal peptide" evidence="7">
    <location>
        <begin position="1"/>
        <end position="21"/>
    </location>
</feature>
<keyword evidence="3 7" id="KW-0645">Protease</keyword>
<keyword evidence="4 7" id="KW-0732">Signal</keyword>
<evidence type="ECO:0000256" key="4">
    <source>
        <dbReference type="ARBA" id="ARBA00022729"/>
    </source>
</evidence>
<dbReference type="GO" id="GO:0006508">
    <property type="term" value="P:proteolysis"/>
    <property type="evidence" value="ECO:0007669"/>
    <property type="project" value="UniProtKB-KW"/>
</dbReference>
<keyword evidence="6" id="KW-0325">Glycoprotein</keyword>
<evidence type="ECO:0000256" key="1">
    <source>
        <dbReference type="ARBA" id="ARBA00009431"/>
    </source>
</evidence>
<dbReference type="PROSITE" id="PS00131">
    <property type="entry name" value="CARBOXYPEPT_SER_SER"/>
    <property type="match status" value="1"/>
</dbReference>
<comment type="caution">
    <text evidence="8">The sequence shown here is derived from an EMBL/GenBank/DDBJ whole genome shotgun (WGS) entry which is preliminary data.</text>
</comment>
<dbReference type="PANTHER" id="PTHR11802">
    <property type="entry name" value="SERINE PROTEASE FAMILY S10 SERINE CARBOXYPEPTIDASE"/>
    <property type="match status" value="1"/>
</dbReference>
<dbReference type="PRINTS" id="PR00724">
    <property type="entry name" value="CRBOXYPTASEC"/>
</dbReference>
<proteinExistence type="inferred from homology"/>
<sequence length="285" mass="31527">MGRFQLNVCCLAILCLPLALCGPLGVQFRKHKAIYRESIPGTTTDSDPGQPLFLTPYIEKGEIDQARELSKVPTIQGLDSYSGFFTVNASSNGNMFFWFFPSQSGQTSAPLLLWLQGGPGGSSLFGLFVENGPLYVAKNGSVFRRDITWNKEYHMLYIDNPVGTGFSFTNESGGYSVDETQVGINLYSALTQFFTVYSEYLDSDFYVTGESYAGKYVPAIAYKIHQENQGTPKVKINLRGVAIGDGLVDPVNMFNGYGDLVFQFGMVDEMKKLTSTITRRKELTS</sequence>
<dbReference type="EC" id="3.4.16.-" evidence="7"/>